<evidence type="ECO:0000313" key="2">
    <source>
        <dbReference type="EMBL" id="KAK3368403.1"/>
    </source>
</evidence>
<protein>
    <submittedName>
        <fullName evidence="2">Heterokaryon incompatibility protein-domain-containing protein</fullName>
    </submittedName>
</protein>
<dbReference type="Pfam" id="PF06985">
    <property type="entry name" value="HET"/>
    <property type="match status" value="1"/>
</dbReference>
<accession>A0AAE0K1L7</accession>
<dbReference type="InterPro" id="IPR052895">
    <property type="entry name" value="HetReg/Transcr_Mod"/>
</dbReference>
<dbReference type="Pfam" id="PF26639">
    <property type="entry name" value="Het-6_barrel"/>
    <property type="match status" value="1"/>
</dbReference>
<comment type="caution">
    <text evidence="2">The sequence shown here is derived from an EMBL/GenBank/DDBJ whole genome shotgun (WGS) entry which is preliminary data.</text>
</comment>
<dbReference type="InterPro" id="IPR010730">
    <property type="entry name" value="HET"/>
</dbReference>
<dbReference type="PANTHER" id="PTHR24148:SF64">
    <property type="entry name" value="HETEROKARYON INCOMPATIBILITY DOMAIN-CONTAINING PROTEIN"/>
    <property type="match status" value="1"/>
</dbReference>
<dbReference type="EMBL" id="JAULSW010000010">
    <property type="protein sequence ID" value="KAK3368403.1"/>
    <property type="molecule type" value="Genomic_DNA"/>
</dbReference>
<gene>
    <name evidence="2" type="ORF">B0H63DRAFT_441657</name>
</gene>
<feature type="domain" description="Heterokaryon incompatibility" evidence="1">
    <location>
        <begin position="47"/>
        <end position="257"/>
    </location>
</feature>
<evidence type="ECO:0000259" key="1">
    <source>
        <dbReference type="Pfam" id="PF06985"/>
    </source>
</evidence>
<reference evidence="2" key="2">
    <citation type="submission" date="2023-06" db="EMBL/GenBank/DDBJ databases">
        <authorList>
            <consortium name="Lawrence Berkeley National Laboratory"/>
            <person name="Haridas S."/>
            <person name="Hensen N."/>
            <person name="Bonometti L."/>
            <person name="Westerberg I."/>
            <person name="Brannstrom I.O."/>
            <person name="Guillou S."/>
            <person name="Cros-Aarteil S."/>
            <person name="Calhoun S."/>
            <person name="Kuo A."/>
            <person name="Mondo S."/>
            <person name="Pangilinan J."/>
            <person name="Riley R."/>
            <person name="LaButti K."/>
            <person name="Andreopoulos B."/>
            <person name="Lipzen A."/>
            <person name="Chen C."/>
            <person name="Yanf M."/>
            <person name="Daum C."/>
            <person name="Ng V."/>
            <person name="Clum A."/>
            <person name="Steindorff A."/>
            <person name="Ohm R."/>
            <person name="Martin F."/>
            <person name="Silar P."/>
            <person name="Natvig D."/>
            <person name="Lalanne C."/>
            <person name="Gautier V."/>
            <person name="Ament-velasquez S.L."/>
            <person name="Kruys A."/>
            <person name="Hutchinson M.I."/>
            <person name="Powell A.J."/>
            <person name="Barry K."/>
            <person name="Miller A.N."/>
            <person name="Grigoriev I.V."/>
            <person name="Debuchy R."/>
            <person name="Gladieux P."/>
            <person name="Thoren M.H."/>
            <person name="Johannesson H."/>
        </authorList>
    </citation>
    <scope>NUCLEOTIDE SEQUENCE</scope>
    <source>
        <strain evidence="2">CBS 232.78</strain>
    </source>
</reference>
<evidence type="ECO:0000313" key="3">
    <source>
        <dbReference type="Proteomes" id="UP001285441"/>
    </source>
</evidence>
<sequence length="733" mass="82354">MTTSLYPYQPLNLPDETRILTVLPGSFEDELVCSLSYMLYESPDEPYEALSYCWSRSVAAKEKLADTAVLNVAAYGYEPDGTLVDMGESLMFRDLLDHTYHARSYIRLGGALPDGEIICDGVPMTVGGELHRALRRLRSEDKTLRIWVDALCINQQDVDERNEHVKTMGAIYAGADRVRVWLGEEIGIETEAVRTMHNIDEVMNDLLLTRGLLEKGASLSEIQWQFVNTCNTEAIEWAALAELLERAWFHRTWVIQEIASARDVSVQIGQFELSWARLAGLICGLRQFKLDAPLAPFRGPKAIYMMDMLRRERVEEGLPRATMPLLTMLEELREFESTIASDKIYGILGLTDSKNVIEVDYSKTPEEIFTILAVDNLRSGSLDILSHCLTDIPDKPAPILNLPSWVPDWTRPGWVEPFRVRDLRANACGSRQTPDFTIDLDAKPGVLHIKGLLLDRIAVVETKKPIPMPSLKFGVEIGGPGGLQEDPAVAVRTDVRNNRLHEKLAAIRRDWYLNVLAIVYPDRGQESDLREAPILCHPRFDSTQEALWRTFMCNRTRDNETLPPLTVPDGSSNTDSTPAALDWDGDLGWGIFMENQLNLDAGPREIMDSRVRHEMECHGLAEADAEAFFIRAKKSFEVLSGANARWCYNRRFFKTEAGRFGWGVNGVRAGDVVGVFYGGQYPFVLREVEETEGGNGVDGTSYRIVGDCYLNGTMDGEAPEEVFGATETEFRIV</sequence>
<dbReference type="AlphaFoldDB" id="A0AAE0K1L7"/>
<organism evidence="2 3">
    <name type="scientific">Podospora didyma</name>
    <dbReference type="NCBI Taxonomy" id="330526"/>
    <lineage>
        <taxon>Eukaryota</taxon>
        <taxon>Fungi</taxon>
        <taxon>Dikarya</taxon>
        <taxon>Ascomycota</taxon>
        <taxon>Pezizomycotina</taxon>
        <taxon>Sordariomycetes</taxon>
        <taxon>Sordariomycetidae</taxon>
        <taxon>Sordariales</taxon>
        <taxon>Podosporaceae</taxon>
        <taxon>Podospora</taxon>
    </lineage>
</organism>
<keyword evidence="3" id="KW-1185">Reference proteome</keyword>
<proteinExistence type="predicted"/>
<dbReference type="Proteomes" id="UP001285441">
    <property type="component" value="Unassembled WGS sequence"/>
</dbReference>
<reference evidence="2" key="1">
    <citation type="journal article" date="2023" name="Mol. Phylogenet. Evol.">
        <title>Genome-scale phylogeny and comparative genomics of the fungal order Sordariales.</title>
        <authorList>
            <person name="Hensen N."/>
            <person name="Bonometti L."/>
            <person name="Westerberg I."/>
            <person name="Brannstrom I.O."/>
            <person name="Guillou S."/>
            <person name="Cros-Aarteil S."/>
            <person name="Calhoun S."/>
            <person name="Haridas S."/>
            <person name="Kuo A."/>
            <person name="Mondo S."/>
            <person name="Pangilinan J."/>
            <person name="Riley R."/>
            <person name="LaButti K."/>
            <person name="Andreopoulos B."/>
            <person name="Lipzen A."/>
            <person name="Chen C."/>
            <person name="Yan M."/>
            <person name="Daum C."/>
            <person name="Ng V."/>
            <person name="Clum A."/>
            <person name="Steindorff A."/>
            <person name="Ohm R.A."/>
            <person name="Martin F."/>
            <person name="Silar P."/>
            <person name="Natvig D.O."/>
            <person name="Lalanne C."/>
            <person name="Gautier V."/>
            <person name="Ament-Velasquez S.L."/>
            <person name="Kruys A."/>
            <person name="Hutchinson M.I."/>
            <person name="Powell A.J."/>
            <person name="Barry K."/>
            <person name="Miller A.N."/>
            <person name="Grigoriev I.V."/>
            <person name="Debuchy R."/>
            <person name="Gladieux P."/>
            <person name="Hiltunen Thoren M."/>
            <person name="Johannesson H."/>
        </authorList>
    </citation>
    <scope>NUCLEOTIDE SEQUENCE</scope>
    <source>
        <strain evidence="2">CBS 232.78</strain>
    </source>
</reference>
<dbReference type="PANTHER" id="PTHR24148">
    <property type="entry name" value="ANKYRIN REPEAT DOMAIN-CONTAINING PROTEIN 39 HOMOLOG-RELATED"/>
    <property type="match status" value="1"/>
</dbReference>
<name>A0AAE0K1L7_9PEZI</name>